<feature type="transmembrane region" description="Helical" evidence="13">
    <location>
        <begin position="303"/>
        <end position="328"/>
    </location>
</feature>
<keyword evidence="9" id="KW-0406">Ion transport</keyword>
<evidence type="ECO:0000256" key="4">
    <source>
        <dbReference type="ARBA" id="ARBA00022692"/>
    </source>
</evidence>
<dbReference type="SUPFAM" id="SSF81324">
    <property type="entry name" value="Voltage-gated potassium channels"/>
    <property type="match status" value="1"/>
</dbReference>
<dbReference type="EMBL" id="JAKCXM010000238">
    <property type="protein sequence ID" value="KAJ0397789.1"/>
    <property type="molecule type" value="Genomic_DNA"/>
</dbReference>
<keyword evidence="3" id="KW-0633">Potassium transport</keyword>
<name>A0AAD5LFS9_PYTIN</name>
<dbReference type="Proteomes" id="UP001209570">
    <property type="component" value="Unassembled WGS sequence"/>
</dbReference>
<dbReference type="Gene3D" id="1.10.287.70">
    <property type="match status" value="1"/>
</dbReference>
<dbReference type="Pfam" id="PF00520">
    <property type="entry name" value="Ion_trans"/>
    <property type="match status" value="1"/>
</dbReference>
<reference evidence="15" key="1">
    <citation type="submission" date="2021-12" db="EMBL/GenBank/DDBJ databases">
        <title>Prjna785345.</title>
        <authorList>
            <person name="Rujirawat T."/>
            <person name="Krajaejun T."/>
        </authorList>
    </citation>
    <scope>NUCLEOTIDE SEQUENCE</scope>
    <source>
        <strain evidence="15">Pi057C3</strain>
    </source>
</reference>
<feature type="transmembrane region" description="Helical" evidence="13">
    <location>
        <begin position="91"/>
        <end position="112"/>
    </location>
</feature>
<feature type="transmembrane region" description="Helical" evidence="13">
    <location>
        <begin position="171"/>
        <end position="189"/>
    </location>
</feature>
<sequence length="443" mass="49193">MNKDKRPSSDQAAMPQHCRCQARAQHCHAANGEHTVLECTRLVPPSRTPPTASPARARARARSAVRTSVRNDIWTVLRYRRSIPHDSGLQFASYMLEICILTLVLLNVVVAIVGSASHPSPSTGVAPPSSDWNETFLFVSTIIFSIEYALRFWSCVEDERYSSPGVGRLKWMLQPMSVIDLLALIPFYIEIGLKYLVIPSYQAALTLRSLRLLRIISFLRLERSYSAMTNMRVIFSKKKEELLVVSYLTGVLVLTSSTMIFFLENSAQPAVFSSVGACAWWSVETITSLGYGDIVPQTTAGRLFGALLALWGIILFTIPGAILGSAFIEVMLEKQRQDDEDAFSVMLAATTEPTAGAALRWSNIGASDHDGDSTPTFSPVGLSASQSFRRLSPRVSSALRFELLNQKVDEITANQRQLQLQLSHQQEQLAELRLMLQQLLARQ</sequence>
<keyword evidence="7" id="KW-0630">Potassium</keyword>
<feature type="domain" description="Ion transport" evidence="14">
    <location>
        <begin position="94"/>
        <end position="330"/>
    </location>
</feature>
<evidence type="ECO:0000259" key="14">
    <source>
        <dbReference type="Pfam" id="PF00520"/>
    </source>
</evidence>
<evidence type="ECO:0000256" key="2">
    <source>
        <dbReference type="ARBA" id="ARBA00022448"/>
    </source>
</evidence>
<comment type="caution">
    <text evidence="15">The sequence shown here is derived from an EMBL/GenBank/DDBJ whole genome shotgun (WGS) entry which is preliminary data.</text>
</comment>
<dbReference type="GO" id="GO:0005249">
    <property type="term" value="F:voltage-gated potassium channel activity"/>
    <property type="evidence" value="ECO:0007669"/>
    <property type="project" value="InterPro"/>
</dbReference>
<comment type="subcellular location">
    <subcellularLocation>
        <location evidence="1">Membrane</location>
        <topology evidence="1">Multi-pass membrane protein</topology>
    </subcellularLocation>
</comment>
<dbReference type="Gene3D" id="1.20.120.350">
    <property type="entry name" value="Voltage-gated potassium channels. Chain C"/>
    <property type="match status" value="1"/>
</dbReference>
<feature type="coiled-coil region" evidence="12">
    <location>
        <begin position="401"/>
        <end position="442"/>
    </location>
</feature>
<evidence type="ECO:0000256" key="12">
    <source>
        <dbReference type="SAM" id="Coils"/>
    </source>
</evidence>
<evidence type="ECO:0000313" key="15">
    <source>
        <dbReference type="EMBL" id="KAJ0397789.1"/>
    </source>
</evidence>
<dbReference type="AlphaFoldDB" id="A0AAD5LFS9"/>
<keyword evidence="8 13" id="KW-1133">Transmembrane helix</keyword>
<evidence type="ECO:0000256" key="11">
    <source>
        <dbReference type="ARBA" id="ARBA00023303"/>
    </source>
</evidence>
<gene>
    <name evidence="15" type="ORF">P43SY_006491</name>
</gene>
<evidence type="ECO:0000256" key="8">
    <source>
        <dbReference type="ARBA" id="ARBA00022989"/>
    </source>
</evidence>
<dbReference type="InterPro" id="IPR005821">
    <property type="entry name" value="Ion_trans_dom"/>
</dbReference>
<evidence type="ECO:0000256" key="7">
    <source>
        <dbReference type="ARBA" id="ARBA00022958"/>
    </source>
</evidence>
<evidence type="ECO:0000256" key="13">
    <source>
        <dbReference type="SAM" id="Phobius"/>
    </source>
</evidence>
<keyword evidence="2" id="KW-0813">Transport</keyword>
<feature type="transmembrane region" description="Helical" evidence="13">
    <location>
        <begin position="242"/>
        <end position="263"/>
    </location>
</feature>
<protein>
    <recommendedName>
        <fullName evidence="14">Ion transport domain-containing protein</fullName>
    </recommendedName>
</protein>
<evidence type="ECO:0000256" key="3">
    <source>
        <dbReference type="ARBA" id="ARBA00022538"/>
    </source>
</evidence>
<proteinExistence type="predicted"/>
<evidence type="ECO:0000256" key="9">
    <source>
        <dbReference type="ARBA" id="ARBA00023065"/>
    </source>
</evidence>
<accession>A0AAD5LFS9</accession>
<evidence type="ECO:0000256" key="10">
    <source>
        <dbReference type="ARBA" id="ARBA00023136"/>
    </source>
</evidence>
<keyword evidence="11" id="KW-0407">Ion channel</keyword>
<dbReference type="GO" id="GO:0008076">
    <property type="term" value="C:voltage-gated potassium channel complex"/>
    <property type="evidence" value="ECO:0007669"/>
    <property type="project" value="InterPro"/>
</dbReference>
<evidence type="ECO:0000256" key="1">
    <source>
        <dbReference type="ARBA" id="ARBA00004141"/>
    </source>
</evidence>
<keyword evidence="4 13" id="KW-0812">Transmembrane</keyword>
<keyword evidence="10 13" id="KW-0472">Membrane</keyword>
<evidence type="ECO:0000256" key="5">
    <source>
        <dbReference type="ARBA" id="ARBA00022826"/>
    </source>
</evidence>
<dbReference type="InterPro" id="IPR027359">
    <property type="entry name" value="Volt_channel_dom_sf"/>
</dbReference>
<organism evidence="15 16">
    <name type="scientific">Pythium insidiosum</name>
    <name type="common">Pythiosis disease agent</name>
    <dbReference type="NCBI Taxonomy" id="114742"/>
    <lineage>
        <taxon>Eukaryota</taxon>
        <taxon>Sar</taxon>
        <taxon>Stramenopiles</taxon>
        <taxon>Oomycota</taxon>
        <taxon>Peronosporomycetes</taxon>
        <taxon>Pythiales</taxon>
        <taxon>Pythiaceae</taxon>
        <taxon>Pythium</taxon>
    </lineage>
</organism>
<evidence type="ECO:0000313" key="16">
    <source>
        <dbReference type="Proteomes" id="UP001209570"/>
    </source>
</evidence>
<keyword evidence="12" id="KW-0175">Coiled coil</keyword>
<dbReference type="PANTHER" id="PTHR11537:SF254">
    <property type="entry name" value="POTASSIUM VOLTAGE-GATED CHANNEL PROTEIN SHAB"/>
    <property type="match status" value="1"/>
</dbReference>
<keyword evidence="16" id="KW-1185">Reference proteome</keyword>
<dbReference type="PANTHER" id="PTHR11537">
    <property type="entry name" value="VOLTAGE-GATED POTASSIUM CHANNEL"/>
    <property type="match status" value="1"/>
</dbReference>
<keyword evidence="5" id="KW-0631">Potassium channel</keyword>
<evidence type="ECO:0000256" key="6">
    <source>
        <dbReference type="ARBA" id="ARBA00022882"/>
    </source>
</evidence>
<keyword evidence="6" id="KW-0851">Voltage-gated channel</keyword>
<dbReference type="InterPro" id="IPR028325">
    <property type="entry name" value="VG_K_chnl"/>
</dbReference>
<dbReference type="PRINTS" id="PR00169">
    <property type="entry name" value="KCHANNEL"/>
</dbReference>
<dbReference type="GO" id="GO:0001508">
    <property type="term" value="P:action potential"/>
    <property type="evidence" value="ECO:0007669"/>
    <property type="project" value="TreeGrafter"/>
</dbReference>